<comment type="caution">
    <text evidence="7">The sequence shown here is derived from an EMBL/GenBank/DDBJ whole genome shotgun (WGS) entry which is preliminary data.</text>
</comment>
<dbReference type="GO" id="GO:0005384">
    <property type="term" value="F:manganese ion transmembrane transporter activity"/>
    <property type="evidence" value="ECO:0007669"/>
    <property type="project" value="TreeGrafter"/>
</dbReference>
<comment type="subcellular location">
    <subcellularLocation>
        <location evidence="1">Membrane</location>
        <topology evidence="1">Multi-pass membrane protein</topology>
    </subcellularLocation>
</comment>
<dbReference type="AlphaFoldDB" id="A0AAD5GN52"/>
<dbReference type="InterPro" id="IPR001727">
    <property type="entry name" value="GDT1-like"/>
</dbReference>
<dbReference type="GO" id="GO:0016020">
    <property type="term" value="C:membrane"/>
    <property type="evidence" value="ECO:0007669"/>
    <property type="project" value="UniProtKB-SubCell"/>
</dbReference>
<feature type="transmembrane region" description="Helical" evidence="6">
    <location>
        <begin position="84"/>
        <end position="107"/>
    </location>
</feature>
<evidence type="ECO:0000256" key="2">
    <source>
        <dbReference type="ARBA" id="ARBA00009190"/>
    </source>
</evidence>
<proteinExistence type="inferred from homology"/>
<organism evidence="7 8">
    <name type="scientific">Ambrosia artemisiifolia</name>
    <name type="common">Common ragweed</name>
    <dbReference type="NCBI Taxonomy" id="4212"/>
    <lineage>
        <taxon>Eukaryota</taxon>
        <taxon>Viridiplantae</taxon>
        <taxon>Streptophyta</taxon>
        <taxon>Embryophyta</taxon>
        <taxon>Tracheophyta</taxon>
        <taxon>Spermatophyta</taxon>
        <taxon>Magnoliopsida</taxon>
        <taxon>eudicotyledons</taxon>
        <taxon>Gunneridae</taxon>
        <taxon>Pentapetalae</taxon>
        <taxon>asterids</taxon>
        <taxon>campanulids</taxon>
        <taxon>Asterales</taxon>
        <taxon>Asteraceae</taxon>
        <taxon>Asteroideae</taxon>
        <taxon>Heliantheae alliance</taxon>
        <taxon>Heliantheae</taxon>
        <taxon>Ambrosia</taxon>
    </lineage>
</organism>
<name>A0AAD5GN52_AMBAR</name>
<dbReference type="PANTHER" id="PTHR12608">
    <property type="entry name" value="TRANSMEMBRANE PROTEIN HTP-1 RELATED"/>
    <property type="match status" value="1"/>
</dbReference>
<evidence type="ECO:0000313" key="7">
    <source>
        <dbReference type="EMBL" id="KAI7746321.1"/>
    </source>
</evidence>
<evidence type="ECO:0000256" key="6">
    <source>
        <dbReference type="SAM" id="Phobius"/>
    </source>
</evidence>
<protein>
    <submittedName>
        <fullName evidence="7">Uncharacterized protein</fullName>
    </submittedName>
</protein>
<sequence>MEYCRNLAYGCSLGLACHFAVEICDKSSVYVLTLENHTVKEEDLQVGMMPSNIVVASLCDLGLATPNAIMVATRAISNNGLRLLFLDLSFFVLCVMTILSTAVGMAAPNLISQTLTKHITTALFFGFGLWSLWDAYNDDDSEELAEVEALVDIYV</sequence>
<reference evidence="7" key="1">
    <citation type="submission" date="2022-06" db="EMBL/GenBank/DDBJ databases">
        <title>Uncovering the hologenomic basis of an extraordinary plant invasion.</title>
        <authorList>
            <person name="Bieker V.C."/>
            <person name="Martin M.D."/>
            <person name="Gilbert T."/>
            <person name="Hodgins K."/>
            <person name="Battlay P."/>
            <person name="Petersen B."/>
            <person name="Wilson J."/>
        </authorList>
    </citation>
    <scope>NUCLEOTIDE SEQUENCE</scope>
    <source>
        <strain evidence="7">AA19_3_7</strain>
        <tissue evidence="7">Leaf</tissue>
    </source>
</reference>
<keyword evidence="3 6" id="KW-0812">Transmembrane</keyword>
<feature type="transmembrane region" description="Helical" evidence="6">
    <location>
        <begin position="119"/>
        <end position="136"/>
    </location>
</feature>
<dbReference type="PROSITE" id="PS51257">
    <property type="entry name" value="PROKAR_LIPOPROTEIN"/>
    <property type="match status" value="1"/>
</dbReference>
<keyword evidence="8" id="KW-1185">Reference proteome</keyword>
<evidence type="ECO:0000256" key="3">
    <source>
        <dbReference type="ARBA" id="ARBA00022692"/>
    </source>
</evidence>
<accession>A0AAD5GN52</accession>
<dbReference type="GO" id="GO:0005794">
    <property type="term" value="C:Golgi apparatus"/>
    <property type="evidence" value="ECO:0007669"/>
    <property type="project" value="TreeGrafter"/>
</dbReference>
<keyword evidence="5 6" id="KW-0472">Membrane</keyword>
<comment type="similarity">
    <text evidence="2">Belongs to the GDT1 family.</text>
</comment>
<evidence type="ECO:0000313" key="8">
    <source>
        <dbReference type="Proteomes" id="UP001206925"/>
    </source>
</evidence>
<evidence type="ECO:0000256" key="4">
    <source>
        <dbReference type="ARBA" id="ARBA00022989"/>
    </source>
</evidence>
<dbReference type="Proteomes" id="UP001206925">
    <property type="component" value="Unassembled WGS sequence"/>
</dbReference>
<dbReference type="GO" id="GO:0032468">
    <property type="term" value="P:Golgi calcium ion homeostasis"/>
    <property type="evidence" value="ECO:0007669"/>
    <property type="project" value="TreeGrafter"/>
</dbReference>
<dbReference type="PANTHER" id="PTHR12608:SF1">
    <property type="entry name" value="TRANSMEMBRANE PROTEIN 165"/>
    <property type="match status" value="1"/>
</dbReference>
<evidence type="ECO:0000256" key="1">
    <source>
        <dbReference type="ARBA" id="ARBA00004141"/>
    </source>
</evidence>
<evidence type="ECO:0000256" key="5">
    <source>
        <dbReference type="ARBA" id="ARBA00023136"/>
    </source>
</evidence>
<keyword evidence="4 6" id="KW-1133">Transmembrane helix</keyword>
<gene>
    <name evidence="7" type="ORF">M8C21_014137</name>
</gene>
<dbReference type="GO" id="GO:0015085">
    <property type="term" value="F:calcium ion transmembrane transporter activity"/>
    <property type="evidence" value="ECO:0007669"/>
    <property type="project" value="TreeGrafter"/>
</dbReference>
<dbReference type="GO" id="GO:0032472">
    <property type="term" value="P:Golgi calcium ion transport"/>
    <property type="evidence" value="ECO:0007669"/>
    <property type="project" value="TreeGrafter"/>
</dbReference>
<dbReference type="EMBL" id="JAMZMK010006995">
    <property type="protein sequence ID" value="KAI7746321.1"/>
    <property type="molecule type" value="Genomic_DNA"/>
</dbReference>
<feature type="non-terminal residue" evidence="7">
    <location>
        <position position="1"/>
    </location>
</feature>